<keyword evidence="2" id="KW-0732">Signal</keyword>
<name>A6DSF6_9BACT</name>
<organism evidence="4 5">
    <name type="scientific">Lentisphaera araneosa HTCC2155</name>
    <dbReference type="NCBI Taxonomy" id="313628"/>
    <lineage>
        <taxon>Bacteria</taxon>
        <taxon>Pseudomonadati</taxon>
        <taxon>Lentisphaerota</taxon>
        <taxon>Lentisphaeria</taxon>
        <taxon>Lentisphaerales</taxon>
        <taxon>Lentisphaeraceae</taxon>
        <taxon>Lentisphaera</taxon>
    </lineage>
</organism>
<evidence type="ECO:0000256" key="2">
    <source>
        <dbReference type="SAM" id="SignalP"/>
    </source>
</evidence>
<dbReference type="Gene3D" id="3.60.21.10">
    <property type="match status" value="1"/>
</dbReference>
<feature type="region of interest" description="Disordered" evidence="1">
    <location>
        <begin position="436"/>
        <end position="459"/>
    </location>
</feature>
<dbReference type="Pfam" id="PF00149">
    <property type="entry name" value="Metallophos"/>
    <property type="match status" value="1"/>
</dbReference>
<dbReference type="InterPro" id="IPR004843">
    <property type="entry name" value="Calcineurin-like_PHP"/>
</dbReference>
<feature type="domain" description="Calcineurin-like phosphoesterase" evidence="3">
    <location>
        <begin position="51"/>
        <end position="242"/>
    </location>
</feature>
<dbReference type="Proteomes" id="UP000004947">
    <property type="component" value="Unassembled WGS sequence"/>
</dbReference>
<gene>
    <name evidence="4" type="ORF">LNTAR_09716</name>
</gene>
<dbReference type="PANTHER" id="PTHR43143">
    <property type="entry name" value="METALLOPHOSPHOESTERASE, CALCINEURIN SUPERFAMILY"/>
    <property type="match status" value="1"/>
</dbReference>
<dbReference type="RefSeq" id="WP_007280765.1">
    <property type="nucleotide sequence ID" value="NZ_ABCK01000030.1"/>
</dbReference>
<dbReference type="eggNOG" id="COG1409">
    <property type="taxonomic scope" value="Bacteria"/>
</dbReference>
<sequence>MFRPFLSFLTLGLLTSINAGTTSDFQVNVKTEKKPWSHLEFRNDPDNFQFAIVSDRTGSVRPGVFPTALKKLNLLEPEFVITVGDLISGNRHTKKESDLHDMWDEMEGFVSHLDMPFFYLAGNHDNGSPMMQKVWKERFGVERYHFVYKNVLFMCMNAQDDASFAAIIKKDQQEWAKKVLADHPDVRWTFVFIHQPVWKYDEGTPLDEGGWSKEPQETGWAVIEEALKGRKHTAFAGHVHQYIRYKQEAPQTNYYSLATTGGGSRYRGADFGEFDHAMWVTMTDDGPKLANLVIDGIIPEDVNTPAQELFRAYVNHTAKVLSLDPYKIQIDLEFDNKMDKNFSGHLDWSSKNFGWTADMFHEHVNVTKGELYKKSVVLTYTGKPENVLPYPALEVRAKDEDNVVYPAQAKVGVTEILPYFKKHKMELNPALKKALNKHDKRVQQAARAAARKKKEATQK</sequence>
<reference evidence="4 5" key="1">
    <citation type="journal article" date="2010" name="J. Bacteriol.">
        <title>Genome sequence of Lentisphaera araneosa HTCC2155T, the type species of the order Lentisphaerales in the phylum Lentisphaerae.</title>
        <authorList>
            <person name="Thrash J.C."/>
            <person name="Cho J.C."/>
            <person name="Vergin K.L."/>
            <person name="Morris R.M."/>
            <person name="Giovannoni S.J."/>
        </authorList>
    </citation>
    <scope>NUCLEOTIDE SEQUENCE [LARGE SCALE GENOMIC DNA]</scope>
    <source>
        <strain evidence="4 5">HTCC2155</strain>
    </source>
</reference>
<feature type="signal peptide" evidence="2">
    <location>
        <begin position="1"/>
        <end position="19"/>
    </location>
</feature>
<proteinExistence type="predicted"/>
<keyword evidence="5" id="KW-1185">Reference proteome</keyword>
<dbReference type="AlphaFoldDB" id="A6DSF6"/>
<dbReference type="InterPro" id="IPR029052">
    <property type="entry name" value="Metallo-depent_PP-like"/>
</dbReference>
<comment type="caution">
    <text evidence="4">The sequence shown here is derived from an EMBL/GenBank/DDBJ whole genome shotgun (WGS) entry which is preliminary data.</text>
</comment>
<evidence type="ECO:0000313" key="4">
    <source>
        <dbReference type="EMBL" id="EDM25401.1"/>
    </source>
</evidence>
<dbReference type="EMBL" id="ABCK01000030">
    <property type="protein sequence ID" value="EDM25401.1"/>
    <property type="molecule type" value="Genomic_DNA"/>
</dbReference>
<dbReference type="GO" id="GO:0016787">
    <property type="term" value="F:hydrolase activity"/>
    <property type="evidence" value="ECO:0007669"/>
    <property type="project" value="InterPro"/>
</dbReference>
<protein>
    <submittedName>
        <fullName evidence="4">Probable beta-galactosidase</fullName>
    </submittedName>
</protein>
<evidence type="ECO:0000313" key="5">
    <source>
        <dbReference type="Proteomes" id="UP000004947"/>
    </source>
</evidence>
<feature type="chain" id="PRO_5002692513" evidence="2">
    <location>
        <begin position="20"/>
        <end position="459"/>
    </location>
</feature>
<dbReference type="OrthoDB" id="9780884at2"/>
<dbReference type="PANTHER" id="PTHR43143:SF1">
    <property type="entry name" value="SERINE_THREONINE-PROTEIN PHOSPHATASE CPPED1"/>
    <property type="match status" value="1"/>
</dbReference>
<evidence type="ECO:0000256" key="1">
    <source>
        <dbReference type="SAM" id="MobiDB-lite"/>
    </source>
</evidence>
<feature type="compositionally biased region" description="Basic residues" evidence="1">
    <location>
        <begin position="449"/>
        <end position="459"/>
    </location>
</feature>
<dbReference type="SUPFAM" id="SSF56300">
    <property type="entry name" value="Metallo-dependent phosphatases"/>
    <property type="match status" value="1"/>
</dbReference>
<dbReference type="STRING" id="313628.LNTAR_09716"/>
<dbReference type="InterPro" id="IPR051918">
    <property type="entry name" value="STPP_CPPED1"/>
</dbReference>
<accession>A6DSF6</accession>
<evidence type="ECO:0000259" key="3">
    <source>
        <dbReference type="Pfam" id="PF00149"/>
    </source>
</evidence>